<feature type="domain" description="Acyl-CoA thioesterase-like N-terminal HotDog" evidence="3">
    <location>
        <begin position="29"/>
        <end position="113"/>
    </location>
</feature>
<dbReference type="InterPro" id="IPR049450">
    <property type="entry name" value="ACOT8-like_C"/>
</dbReference>
<evidence type="ECO:0000259" key="4">
    <source>
        <dbReference type="Pfam" id="PF20789"/>
    </source>
</evidence>
<dbReference type="InterPro" id="IPR003703">
    <property type="entry name" value="Acyl_CoA_thio"/>
</dbReference>
<keyword evidence="6" id="KW-1185">Reference proteome</keyword>
<dbReference type="CDD" id="cd03445">
    <property type="entry name" value="Thioesterase_II_repeat2"/>
    <property type="match status" value="1"/>
</dbReference>
<dbReference type="InterPro" id="IPR029069">
    <property type="entry name" value="HotDog_dom_sf"/>
</dbReference>
<proteinExistence type="inferred from homology"/>
<evidence type="ECO:0000259" key="3">
    <source>
        <dbReference type="Pfam" id="PF13622"/>
    </source>
</evidence>
<dbReference type="PANTHER" id="PTHR11066">
    <property type="entry name" value="ACYL-COA THIOESTERASE"/>
    <property type="match status" value="1"/>
</dbReference>
<dbReference type="VEuPathDB" id="FungiDB:PV08_04969"/>
<dbReference type="Gene3D" id="2.40.160.210">
    <property type="entry name" value="Acyl-CoA thioesterase, double hotdog domain"/>
    <property type="match status" value="1"/>
</dbReference>
<dbReference type="CDD" id="cd03444">
    <property type="entry name" value="Thioesterase_II_repeat1"/>
    <property type="match status" value="1"/>
</dbReference>
<reference evidence="5 6" key="1">
    <citation type="submission" date="2015-01" db="EMBL/GenBank/DDBJ databases">
        <title>The Genome Sequence of Exophiala spinifera CBS89968.</title>
        <authorList>
            <consortium name="The Broad Institute Genomics Platform"/>
            <person name="Cuomo C."/>
            <person name="de Hoog S."/>
            <person name="Gorbushina A."/>
            <person name="Stielow B."/>
            <person name="Teixiera M."/>
            <person name="Abouelleil A."/>
            <person name="Chapman S.B."/>
            <person name="Priest M."/>
            <person name="Young S.K."/>
            <person name="Wortman J."/>
            <person name="Nusbaum C."/>
            <person name="Birren B."/>
        </authorList>
    </citation>
    <scope>NUCLEOTIDE SEQUENCE [LARGE SCALE GENOMIC DNA]</scope>
    <source>
        <strain evidence="5 6">CBS 89968</strain>
    </source>
</reference>
<dbReference type="GeneID" id="27332052"/>
<evidence type="ECO:0000256" key="2">
    <source>
        <dbReference type="ARBA" id="ARBA00022801"/>
    </source>
</evidence>
<organism evidence="5 6">
    <name type="scientific">Exophiala spinifera</name>
    <dbReference type="NCBI Taxonomy" id="91928"/>
    <lineage>
        <taxon>Eukaryota</taxon>
        <taxon>Fungi</taxon>
        <taxon>Dikarya</taxon>
        <taxon>Ascomycota</taxon>
        <taxon>Pezizomycotina</taxon>
        <taxon>Eurotiomycetes</taxon>
        <taxon>Chaetothyriomycetidae</taxon>
        <taxon>Chaetothyriales</taxon>
        <taxon>Herpotrichiellaceae</taxon>
        <taxon>Exophiala</taxon>
    </lineage>
</organism>
<accession>A0A0D2C290</accession>
<dbReference type="GO" id="GO:0005782">
    <property type="term" value="C:peroxisomal matrix"/>
    <property type="evidence" value="ECO:0007669"/>
    <property type="project" value="UniProtKB-SubCell"/>
</dbReference>
<protein>
    <submittedName>
        <fullName evidence="5">Acyl-CoA thioesterase II</fullName>
    </submittedName>
</protein>
<dbReference type="GO" id="GO:0047617">
    <property type="term" value="F:fatty acyl-CoA hydrolase activity"/>
    <property type="evidence" value="ECO:0007669"/>
    <property type="project" value="InterPro"/>
</dbReference>
<dbReference type="OrthoDB" id="68328at2759"/>
<evidence type="ECO:0000313" key="6">
    <source>
        <dbReference type="Proteomes" id="UP000053328"/>
    </source>
</evidence>
<evidence type="ECO:0000313" key="5">
    <source>
        <dbReference type="EMBL" id="KIW17774.1"/>
    </source>
</evidence>
<dbReference type="Pfam" id="PF13622">
    <property type="entry name" value="4HBT_3"/>
    <property type="match status" value="1"/>
</dbReference>
<dbReference type="STRING" id="91928.A0A0D2C290"/>
<dbReference type="Proteomes" id="UP000053328">
    <property type="component" value="Unassembled WGS sequence"/>
</dbReference>
<evidence type="ECO:0000256" key="1">
    <source>
        <dbReference type="ARBA" id="ARBA00006538"/>
    </source>
</evidence>
<dbReference type="Pfam" id="PF20789">
    <property type="entry name" value="4HBT_3C"/>
    <property type="match status" value="1"/>
</dbReference>
<comment type="similarity">
    <text evidence="1">Belongs to the C/M/P thioester hydrolase family.</text>
</comment>
<feature type="domain" description="Acyl-CoA thioesterase-like C-terminal" evidence="4">
    <location>
        <begin position="186"/>
        <end position="293"/>
    </location>
</feature>
<dbReference type="EMBL" id="KN847494">
    <property type="protein sequence ID" value="KIW17774.1"/>
    <property type="molecule type" value="Genomic_DNA"/>
</dbReference>
<dbReference type="InterPro" id="IPR042171">
    <property type="entry name" value="Acyl-CoA_hotdog"/>
</dbReference>
<dbReference type="RefSeq" id="XP_016237990.1">
    <property type="nucleotide sequence ID" value="XM_016379313.1"/>
</dbReference>
<dbReference type="PANTHER" id="PTHR11066:SF34">
    <property type="entry name" value="ACYL-COENZYME A THIOESTERASE 8"/>
    <property type="match status" value="1"/>
</dbReference>
<dbReference type="AlphaFoldDB" id="A0A0D2C290"/>
<gene>
    <name evidence="5" type="ORF">PV08_04969</name>
</gene>
<sequence length="298" mass="33273">MAGVESLDFESHIDLRQIGPDTYTNVHPPWLFHITQTVPGPLMMAEAAAAAYKTVAEGFRIDSLQVNFMLAPKADQPLVYKVQRLSQGRRFVARLIHIEQDGKICVTITASFVSGASWTGRAMTHAESMKTVDRVTDITLDDFEDDHSPIGPFMKFQRLPHLPQEASDPTATIAPVVAKVDPPMKAPAGSPLHMLGIIYLSDYHVMDCPLRIHDISLGLFPLNDHTRTRQPTMMKISTSLNHTIHFHVHEGFRADELVYVETTTPWARDGRAVIHSRIFSHKGLLIATCVQEVSPILR</sequence>
<dbReference type="GO" id="GO:0006637">
    <property type="term" value="P:acyl-CoA metabolic process"/>
    <property type="evidence" value="ECO:0007669"/>
    <property type="project" value="InterPro"/>
</dbReference>
<keyword evidence="2" id="KW-0378">Hydrolase</keyword>
<dbReference type="InterPro" id="IPR049449">
    <property type="entry name" value="TesB_ACOT8-like_N"/>
</dbReference>
<dbReference type="HOGENOM" id="CLU_032690_3_0_1"/>
<dbReference type="SUPFAM" id="SSF54637">
    <property type="entry name" value="Thioesterase/thiol ester dehydrase-isomerase"/>
    <property type="match status" value="2"/>
</dbReference>
<name>A0A0D2C290_9EURO</name>
<dbReference type="GO" id="GO:0009062">
    <property type="term" value="P:fatty acid catabolic process"/>
    <property type="evidence" value="ECO:0007669"/>
    <property type="project" value="TreeGrafter"/>
</dbReference>